<feature type="region of interest" description="Disordered" evidence="1">
    <location>
        <begin position="486"/>
        <end position="561"/>
    </location>
</feature>
<protein>
    <submittedName>
        <fullName evidence="2">Uncharacterized protein</fullName>
    </submittedName>
</protein>
<organism evidence="2 3">
    <name type="scientific">Naegleria fowleri</name>
    <name type="common">Brain eating amoeba</name>
    <dbReference type="NCBI Taxonomy" id="5763"/>
    <lineage>
        <taxon>Eukaryota</taxon>
        <taxon>Discoba</taxon>
        <taxon>Heterolobosea</taxon>
        <taxon>Tetramitia</taxon>
        <taxon>Eutetramitia</taxon>
        <taxon>Vahlkampfiidae</taxon>
        <taxon>Naegleria</taxon>
    </lineage>
</organism>
<feature type="region of interest" description="Disordered" evidence="1">
    <location>
        <begin position="204"/>
        <end position="228"/>
    </location>
</feature>
<dbReference type="Proteomes" id="UP000444721">
    <property type="component" value="Unassembled WGS sequence"/>
</dbReference>
<dbReference type="VEuPathDB" id="AmoebaDB:FDP41_002171"/>
<dbReference type="EMBL" id="VFQX01000028">
    <property type="protein sequence ID" value="KAF0979101.1"/>
    <property type="molecule type" value="Genomic_DNA"/>
</dbReference>
<name>A0A6A5BX77_NAEFO</name>
<sequence>MSPHSKNSSWQQKKQQREQHDKDNDDSSSRFTSTTNTTTSTTVHSNHHPHHHRSRNTAGLGKQFIRMEAAAATAVENKDQQHLVSSYPSFSFGSTTTTANHHSLVPIIHHDDVLDREGGVRTRLYHHNNRREDPYVHPPTVVPLEDEGRGEKEDSLHYNPCNTNNNQDHDDHEEERISEELLVRFSRPRAAVVAGTRRRRRMSSLIVDPHRVGGSSSSSSSWTNPSSNTSTCSFPFLMNTDNRPSTTECSFPFVMKEGSVVDHVPCPPQRRYSMDASMIMRMQGRFHGTPTQMNPFSPLYLYREETMDELLNGEHSEEHRHRVWNELRKLGNETCSPSGNSRRRRSSSSSSSIVHHPRQPPQEQQQQLAFVSSSTKTNSSSLQLDPRSNGVLVVDGGVEDDPPFPGASFSIRRNDSSSFVQFPSLLPLTVPNSLIQDIGNNEHPNKKKKEVASDLSWFPSSSSPTGFPPAQRSFIIHFENVRPAESTSSSAVSSSSRVSPSSSSTSPNHSSTSPCFGLTLHEVDVQKSHPRRKPKGYDHMVKHFTLNTQNPSKSKDQDSRK</sequence>
<reference evidence="2 3" key="1">
    <citation type="journal article" date="2019" name="Sci. Rep.">
        <title>Nanopore sequencing improves the draft genome of the human pathogenic amoeba Naegleria fowleri.</title>
        <authorList>
            <person name="Liechti N."/>
            <person name="Schurch N."/>
            <person name="Bruggmann R."/>
            <person name="Wittwer M."/>
        </authorList>
    </citation>
    <scope>NUCLEOTIDE SEQUENCE [LARGE SCALE GENOMIC DNA]</scope>
    <source>
        <strain evidence="2 3">ATCC 30894</strain>
    </source>
</reference>
<feature type="compositionally biased region" description="Basic residues" evidence="1">
    <location>
        <begin position="45"/>
        <end position="55"/>
    </location>
</feature>
<feature type="region of interest" description="Disordered" evidence="1">
    <location>
        <begin position="1"/>
        <end position="57"/>
    </location>
</feature>
<feature type="compositionally biased region" description="Low complexity" evidence="1">
    <location>
        <begin position="215"/>
        <end position="228"/>
    </location>
</feature>
<proteinExistence type="predicted"/>
<feature type="compositionally biased region" description="Basic and acidic residues" evidence="1">
    <location>
        <begin position="15"/>
        <end position="28"/>
    </location>
</feature>
<dbReference type="AlphaFoldDB" id="A0A6A5BX77"/>
<feature type="compositionally biased region" description="Low complexity" evidence="1">
    <location>
        <begin position="361"/>
        <end position="381"/>
    </location>
</feature>
<feature type="region of interest" description="Disordered" evidence="1">
    <location>
        <begin position="331"/>
        <end position="399"/>
    </location>
</feature>
<feature type="region of interest" description="Disordered" evidence="1">
    <location>
        <begin position="147"/>
        <end position="173"/>
    </location>
</feature>
<dbReference type="VEuPathDB" id="AmoebaDB:NF0093540"/>
<keyword evidence="3" id="KW-1185">Reference proteome</keyword>
<feature type="compositionally biased region" description="Low complexity" evidence="1">
    <location>
        <begin position="29"/>
        <end position="44"/>
    </location>
</feature>
<dbReference type="RefSeq" id="XP_044563814.1">
    <property type="nucleotide sequence ID" value="XM_044705337.1"/>
</dbReference>
<feature type="compositionally biased region" description="Low complexity" evidence="1">
    <location>
        <begin position="1"/>
        <end position="13"/>
    </location>
</feature>
<comment type="caution">
    <text evidence="2">The sequence shown here is derived from an EMBL/GenBank/DDBJ whole genome shotgun (WGS) entry which is preliminary data.</text>
</comment>
<gene>
    <name evidence="2" type="ORF">FDP41_002171</name>
</gene>
<accession>A0A6A5BX77</accession>
<evidence type="ECO:0000256" key="1">
    <source>
        <dbReference type="SAM" id="MobiDB-lite"/>
    </source>
</evidence>
<evidence type="ECO:0000313" key="3">
    <source>
        <dbReference type="Proteomes" id="UP000444721"/>
    </source>
</evidence>
<feature type="compositionally biased region" description="Basic and acidic residues" evidence="1">
    <location>
        <begin position="147"/>
        <end position="156"/>
    </location>
</feature>
<dbReference type="GeneID" id="68109389"/>
<feature type="compositionally biased region" description="Low complexity" evidence="1">
    <location>
        <begin position="486"/>
        <end position="514"/>
    </location>
</feature>
<dbReference type="OrthoDB" id="10687274at2759"/>
<evidence type="ECO:0000313" key="2">
    <source>
        <dbReference type="EMBL" id="KAF0979101.1"/>
    </source>
</evidence>